<dbReference type="AlphaFoldDB" id="A0A6J4PC95"/>
<dbReference type="GO" id="GO:0051745">
    <property type="term" value="F:4-hydroxy-3-methylbut-2-enyl diphosphate reductase activity"/>
    <property type="evidence" value="ECO:0007669"/>
    <property type="project" value="UniProtKB-EC"/>
</dbReference>
<gene>
    <name evidence="2" type="ORF">AVDCRST_MAG60-2378</name>
</gene>
<feature type="compositionally biased region" description="Basic residues" evidence="1">
    <location>
        <begin position="218"/>
        <end position="229"/>
    </location>
</feature>
<sequence length="302" mass="33377">RPRGHHRGEGPGPVRRAGLRPQADRPQQARGGRPRGARRDLRRGARRGAAGSDGGLLGSRRLSRRPRRGRRAGSEDHRRHLPVGHQGAPRGEALRERRLRHPADRARGTRRGRGHRRGGSRPHPARPEPGRRARHRRARCRQGRLAVADDPVGRRDARDGGGDPGEVSAPARPAQRRHLLRHPEPSARSEGDLAAGGPGHRRRLAQLLQLGSTGGGRARGRRQGVLPRRRLHRDRGVLARRGVQRVGDLRRLGAGEPRRRRARVPRRARLSRRSRRALGGGVLDLRAAARASSRHARGAAEL</sequence>
<feature type="compositionally biased region" description="Basic residues" evidence="1">
    <location>
        <begin position="61"/>
        <end position="71"/>
    </location>
</feature>
<feature type="non-terminal residue" evidence="2">
    <location>
        <position position="1"/>
    </location>
</feature>
<evidence type="ECO:0000313" key="2">
    <source>
        <dbReference type="EMBL" id="CAA9406171.1"/>
    </source>
</evidence>
<name>A0A6J4PC95_9ACTN</name>
<feature type="compositionally biased region" description="Basic and acidic residues" evidence="1">
    <location>
        <begin position="181"/>
        <end position="191"/>
    </location>
</feature>
<feature type="compositionally biased region" description="Basic residues" evidence="1">
    <location>
        <begin position="132"/>
        <end position="142"/>
    </location>
</feature>
<feature type="compositionally biased region" description="Basic residues" evidence="1">
    <location>
        <begin position="108"/>
        <end position="124"/>
    </location>
</feature>
<proteinExistence type="predicted"/>
<dbReference type="EMBL" id="CADCUN010000258">
    <property type="protein sequence ID" value="CAA9406171.1"/>
    <property type="molecule type" value="Genomic_DNA"/>
</dbReference>
<organism evidence="2">
    <name type="scientific">uncultured Nocardioides sp</name>
    <dbReference type="NCBI Taxonomy" id="198441"/>
    <lineage>
        <taxon>Bacteria</taxon>
        <taxon>Bacillati</taxon>
        <taxon>Actinomycetota</taxon>
        <taxon>Actinomycetes</taxon>
        <taxon>Propionibacteriales</taxon>
        <taxon>Nocardioidaceae</taxon>
        <taxon>Nocardioides</taxon>
        <taxon>environmental samples</taxon>
    </lineage>
</organism>
<feature type="non-terminal residue" evidence="2">
    <location>
        <position position="302"/>
    </location>
</feature>
<evidence type="ECO:0000256" key="1">
    <source>
        <dbReference type="SAM" id="MobiDB-lite"/>
    </source>
</evidence>
<keyword evidence="2" id="KW-0560">Oxidoreductase</keyword>
<reference evidence="2" key="1">
    <citation type="submission" date="2020-02" db="EMBL/GenBank/DDBJ databases">
        <authorList>
            <person name="Meier V. D."/>
        </authorList>
    </citation>
    <scope>NUCLEOTIDE SEQUENCE</scope>
    <source>
        <strain evidence="2">AVDCRST_MAG60</strain>
    </source>
</reference>
<protein>
    <submittedName>
        <fullName evidence="2">4-hydroxy-3-methylbut-2-enyl diphosphate reductase</fullName>
        <ecNumber evidence="2">1.17.7.4</ecNumber>
    </submittedName>
</protein>
<accession>A0A6J4PC95</accession>
<dbReference type="EC" id="1.17.7.4" evidence="2"/>
<feature type="compositionally biased region" description="Basic and acidic residues" evidence="1">
    <location>
        <begin position="151"/>
        <end position="161"/>
    </location>
</feature>
<feature type="region of interest" description="Disordered" evidence="1">
    <location>
        <begin position="1"/>
        <end position="229"/>
    </location>
</feature>
<feature type="compositionally biased region" description="Basic and acidic residues" evidence="1">
    <location>
        <begin position="92"/>
        <end position="107"/>
    </location>
</feature>